<dbReference type="GO" id="GO:0006808">
    <property type="term" value="P:regulation of nitrogen utilization"/>
    <property type="evidence" value="ECO:0007669"/>
    <property type="project" value="UniProtKB-UniRule"/>
</dbReference>
<dbReference type="InterPro" id="IPR003607">
    <property type="entry name" value="HD/PDEase_dom"/>
</dbReference>
<comment type="catalytic activity">
    <reaction evidence="8">
        <text>[protein-PII]-L-tyrosine + UTP = [protein-PII]-uridylyl-L-tyrosine + diphosphate</text>
        <dbReference type="Rhea" id="RHEA:13673"/>
        <dbReference type="Rhea" id="RHEA-COMP:12147"/>
        <dbReference type="Rhea" id="RHEA-COMP:12148"/>
        <dbReference type="ChEBI" id="CHEBI:33019"/>
        <dbReference type="ChEBI" id="CHEBI:46398"/>
        <dbReference type="ChEBI" id="CHEBI:46858"/>
        <dbReference type="ChEBI" id="CHEBI:90602"/>
        <dbReference type="EC" id="2.7.7.59"/>
    </reaction>
</comment>
<evidence type="ECO:0000259" key="10">
    <source>
        <dbReference type="PROSITE" id="PS51831"/>
    </source>
</evidence>
<evidence type="ECO:0000256" key="8">
    <source>
        <dbReference type="HAMAP-Rule" id="MF_00277"/>
    </source>
</evidence>
<protein>
    <recommendedName>
        <fullName evidence="8">Bifunctional uridylyltransferase/uridylyl-removing enzyme</fullName>
        <shortName evidence="8">UTase/UR</shortName>
    </recommendedName>
    <alternativeName>
        <fullName evidence="8">Bifunctional [protein-PII] modification enzyme</fullName>
    </alternativeName>
    <alternativeName>
        <fullName evidence="8">Bifunctional nitrogen sensor protein</fullName>
    </alternativeName>
    <domain>
        <recommendedName>
            <fullName evidence="8">[Protein-PII] uridylyltransferase</fullName>
            <shortName evidence="8">PII uridylyltransferase</shortName>
            <shortName evidence="8">UTase</shortName>
            <ecNumber evidence="8">2.7.7.59</ecNumber>
        </recommendedName>
    </domain>
    <domain>
        <recommendedName>
            <fullName evidence="8">[Protein-PII]-UMP uridylyl-removing enzyme</fullName>
            <shortName evidence="8">UR</shortName>
            <ecNumber evidence="8">3.1.4.-</ecNumber>
        </recommendedName>
    </domain>
</protein>
<dbReference type="SUPFAM" id="SSF81593">
    <property type="entry name" value="Nucleotidyltransferase substrate binding subunit/domain"/>
    <property type="match status" value="1"/>
</dbReference>
<sequence length="873" mass="100253">MTDVLLQPETLKDEQLDAAFIRAQLDAHSEQQKILFSQNVAVTELVEEKAAFMDRLLRRLWLYYGFERHPNISLIAVGGYGRGELHPLSDIDLLLLSEAPLEATYCNKISEFITLLWDLRLEIGHSVRTLSECLEVGLGDLTVATNLQESRLLCGSERLFDRLTTEIRSESFWPSETFFQAKVKEQKDRHVHYHDTAYKLEPDVKSSPGGLRDIHTLSWVALRHFGATSLREMSKFGFLTDAEFRELTECQDMLWRIRFALHLQIKRYDNRLTFAHQPGVAELLGYQGEGNNAVEMMMRDFFRTTRRVIELNKMLLQLFDQAIHPNDVKSQKIEILSEDFQRRGNKIEARKPALFQARPDTILDMFLHVADDKSIDAISAATLRQLRTARRRLNLFLCELPSARDKFVALTRHPNALHKAFTLMHRHGVMAAYFPQWSRIVGQMQFDLFHTYTVDEHTFRLLRQIDTFAYEENKDKHPICCDVLPRIKKQELLILAAIFHDIGKGRGGDHSEIGAKESYTFCIEHGFSRPEAKLVSWLVENHLLMSVTAQRKDIYDPEVITEFAKTVRDEERLEFLVCLTVADICATNPELWNSWKRTLLSDLFYATQRALRRGLENPPDIRDRIRHNQHMAGAILRKEGHTQQEVNDLWHGFKADYFLRNTHKQIAWHSHHLLNHTGGPLVLVSKNATRGGTEIFIYSKDRPSLFARVVSTLDKYNLSVHDAQIMTSKSGHAMDTFMVLDPNGHAIALDRHETIRKGVIKAMKEEKSLSLSRRRTPRKLMAFSVKTTVHFLPAKSGKRTLLELVALDAPGLLAKVGTVFAKQGVSVQSAKITTIGERAEDFFIIADNDNKALNEDMQDALRQTLIEALHIPQ</sequence>
<dbReference type="PANTHER" id="PTHR47320">
    <property type="entry name" value="BIFUNCTIONAL URIDYLYLTRANSFERASE/URIDYLYL-REMOVING ENZYME"/>
    <property type="match status" value="1"/>
</dbReference>
<dbReference type="InterPro" id="IPR002934">
    <property type="entry name" value="Polymerase_NTP_transf_dom"/>
</dbReference>
<dbReference type="EMBL" id="PEIB01000019">
    <property type="protein sequence ID" value="RXJ72513.1"/>
    <property type="molecule type" value="Genomic_DNA"/>
</dbReference>
<dbReference type="Gene3D" id="1.10.3210.10">
    <property type="entry name" value="Hypothetical protein af1432"/>
    <property type="match status" value="1"/>
</dbReference>
<feature type="domain" description="ACT" evidence="9">
    <location>
        <begin position="801"/>
        <end position="873"/>
    </location>
</feature>
<dbReference type="InterPro" id="IPR010043">
    <property type="entry name" value="UTase/UR"/>
</dbReference>
<keyword evidence="2 8" id="KW-0548">Nucleotidyltransferase</keyword>
<name>A0A4Q0YPM2_9GAMM</name>
<comment type="function">
    <text evidence="8">Modifies, by uridylylation and deuridylylation, the PII regulatory proteins (GlnB and homologs), in response to the nitrogen status of the cell that GlnD senses through the glutamine level. Under low glutamine levels, catalyzes the conversion of the PII proteins and UTP to PII-UMP and PPi, while under higher glutamine levels, GlnD hydrolyzes PII-UMP to PII and UMP (deuridylylation). Thus, controls uridylylation state and activity of the PII proteins, and plays an important role in the regulation of nitrogen metabolism.</text>
</comment>
<evidence type="ECO:0000256" key="2">
    <source>
        <dbReference type="ARBA" id="ARBA00022695"/>
    </source>
</evidence>
<feature type="region of interest" description="Uridylyltransferase" evidence="8">
    <location>
        <begin position="1"/>
        <end position="335"/>
    </location>
</feature>
<feature type="domain" description="HD" evidence="10">
    <location>
        <begin position="454"/>
        <end position="576"/>
    </location>
</feature>
<dbReference type="Gene3D" id="3.30.70.260">
    <property type="match status" value="1"/>
</dbReference>
<dbReference type="PIRSF" id="PIRSF006288">
    <property type="entry name" value="PII_uridyltransf"/>
    <property type="match status" value="1"/>
</dbReference>
<comment type="similarity">
    <text evidence="8">Belongs to the GlnD family.</text>
</comment>
<comment type="catalytic activity">
    <reaction evidence="7">
        <text>guanosine 3',5'-bis(diphosphate) + H2O = GDP + diphosphate + H(+)</text>
        <dbReference type="Rhea" id="RHEA:14253"/>
        <dbReference type="ChEBI" id="CHEBI:15377"/>
        <dbReference type="ChEBI" id="CHEBI:15378"/>
        <dbReference type="ChEBI" id="CHEBI:33019"/>
        <dbReference type="ChEBI" id="CHEBI:58189"/>
        <dbReference type="ChEBI" id="CHEBI:77828"/>
        <dbReference type="EC" id="3.1.7.2"/>
    </reaction>
</comment>
<dbReference type="PROSITE" id="PS51671">
    <property type="entry name" value="ACT"/>
    <property type="match status" value="2"/>
</dbReference>
<keyword evidence="5 8" id="KW-0460">Magnesium</keyword>
<dbReference type="Pfam" id="PF01966">
    <property type="entry name" value="HD"/>
    <property type="match status" value="1"/>
</dbReference>
<evidence type="ECO:0000256" key="6">
    <source>
        <dbReference type="ARBA" id="ARBA00023268"/>
    </source>
</evidence>
<dbReference type="Pfam" id="PF01909">
    <property type="entry name" value="NTP_transf_2"/>
    <property type="match status" value="1"/>
</dbReference>
<dbReference type="InterPro" id="IPR043519">
    <property type="entry name" value="NT_sf"/>
</dbReference>
<dbReference type="CDD" id="cd00077">
    <property type="entry name" value="HDc"/>
    <property type="match status" value="1"/>
</dbReference>
<comment type="caution">
    <text evidence="11">The sequence shown here is derived from an EMBL/GenBank/DDBJ whole genome shotgun (WGS) entry which is preliminary data.</text>
</comment>
<dbReference type="NCBIfam" id="TIGR01693">
    <property type="entry name" value="UTase_glnD"/>
    <property type="match status" value="1"/>
</dbReference>
<dbReference type="SUPFAM" id="SSF55021">
    <property type="entry name" value="ACT-like"/>
    <property type="match status" value="2"/>
</dbReference>
<evidence type="ECO:0000313" key="12">
    <source>
        <dbReference type="Proteomes" id="UP000290287"/>
    </source>
</evidence>
<dbReference type="CDD" id="cd04900">
    <property type="entry name" value="ACT_UUR-like_1"/>
    <property type="match status" value="1"/>
</dbReference>
<dbReference type="SUPFAM" id="SSF109604">
    <property type="entry name" value="HD-domain/PDEase-like"/>
    <property type="match status" value="1"/>
</dbReference>
<dbReference type="InterPro" id="IPR002912">
    <property type="entry name" value="ACT_dom"/>
</dbReference>
<evidence type="ECO:0000256" key="3">
    <source>
        <dbReference type="ARBA" id="ARBA00022737"/>
    </source>
</evidence>
<evidence type="ECO:0000256" key="4">
    <source>
        <dbReference type="ARBA" id="ARBA00022801"/>
    </source>
</evidence>
<proteinExistence type="inferred from homology"/>
<dbReference type="OrthoDB" id="9758038at2"/>
<gene>
    <name evidence="8" type="primary">glnD</name>
    <name evidence="11" type="ORF">CS022_15095</name>
</gene>
<dbReference type="Proteomes" id="UP000290287">
    <property type="component" value="Unassembled WGS sequence"/>
</dbReference>
<dbReference type="RefSeq" id="WP_129122977.1">
    <property type="nucleotide sequence ID" value="NZ_PEIB01000019.1"/>
</dbReference>
<dbReference type="PROSITE" id="PS51831">
    <property type="entry name" value="HD"/>
    <property type="match status" value="1"/>
</dbReference>
<dbReference type="AlphaFoldDB" id="A0A4Q0YPM2"/>
<feature type="domain" description="ACT" evidence="9">
    <location>
        <begin position="694"/>
        <end position="774"/>
    </location>
</feature>
<dbReference type="PANTHER" id="PTHR47320:SF1">
    <property type="entry name" value="BIFUNCTIONAL URIDYLYLTRANSFERASE_URIDYLYL-REMOVING ENZYME"/>
    <property type="match status" value="1"/>
</dbReference>
<dbReference type="HAMAP" id="MF_00277">
    <property type="entry name" value="PII_uridylyl_transf"/>
    <property type="match status" value="1"/>
</dbReference>
<dbReference type="InterPro" id="IPR013546">
    <property type="entry name" value="PII_UdlTrfase/GS_AdlTrfase"/>
</dbReference>
<dbReference type="GO" id="GO:0008081">
    <property type="term" value="F:phosphoric diester hydrolase activity"/>
    <property type="evidence" value="ECO:0007669"/>
    <property type="project" value="UniProtKB-UniRule"/>
</dbReference>
<keyword evidence="4 8" id="KW-0378">Hydrolase</keyword>
<keyword evidence="3" id="KW-0677">Repeat</keyword>
<keyword evidence="1 8" id="KW-0808">Transferase</keyword>
<organism evidence="11 12">
    <name type="scientific">Veronia nyctiphanis</name>
    <dbReference type="NCBI Taxonomy" id="1278244"/>
    <lineage>
        <taxon>Bacteria</taxon>
        <taxon>Pseudomonadati</taxon>
        <taxon>Pseudomonadota</taxon>
        <taxon>Gammaproteobacteria</taxon>
        <taxon>Vibrionales</taxon>
        <taxon>Vibrionaceae</taxon>
        <taxon>Veronia</taxon>
    </lineage>
</organism>
<dbReference type="GO" id="GO:0008893">
    <property type="term" value="F:guanosine-3',5'-bis(diphosphate) 3'-diphosphatase activity"/>
    <property type="evidence" value="ECO:0007669"/>
    <property type="project" value="UniProtKB-EC"/>
</dbReference>
<evidence type="ECO:0000256" key="5">
    <source>
        <dbReference type="ARBA" id="ARBA00022842"/>
    </source>
</evidence>
<dbReference type="EC" id="2.7.7.59" evidence="8"/>
<dbReference type="CDD" id="cd05401">
    <property type="entry name" value="NT_GlnE_GlnD_like"/>
    <property type="match status" value="1"/>
</dbReference>
<dbReference type="NCBIfam" id="NF002487">
    <property type="entry name" value="PRK01759.1"/>
    <property type="match status" value="1"/>
</dbReference>
<dbReference type="InterPro" id="IPR045865">
    <property type="entry name" value="ACT-like_dom_sf"/>
</dbReference>
<comment type="cofactor">
    <cofactor evidence="8">
        <name>Mg(2+)</name>
        <dbReference type="ChEBI" id="CHEBI:18420"/>
    </cofactor>
</comment>
<evidence type="ECO:0000313" key="11">
    <source>
        <dbReference type="EMBL" id="RXJ72513.1"/>
    </source>
</evidence>
<dbReference type="SMART" id="SM00471">
    <property type="entry name" value="HDc"/>
    <property type="match status" value="1"/>
</dbReference>
<evidence type="ECO:0000259" key="9">
    <source>
        <dbReference type="PROSITE" id="PS51671"/>
    </source>
</evidence>
<keyword evidence="6 8" id="KW-0511">Multifunctional enzyme</keyword>
<evidence type="ECO:0000256" key="7">
    <source>
        <dbReference type="ARBA" id="ARBA00047968"/>
    </source>
</evidence>
<evidence type="ECO:0000256" key="1">
    <source>
        <dbReference type="ARBA" id="ARBA00022679"/>
    </source>
</evidence>
<dbReference type="CDD" id="cd04899">
    <property type="entry name" value="ACT_ACR-UUR-like_2"/>
    <property type="match status" value="1"/>
</dbReference>
<dbReference type="SUPFAM" id="SSF81301">
    <property type="entry name" value="Nucleotidyltransferase"/>
    <property type="match status" value="1"/>
</dbReference>
<dbReference type="NCBIfam" id="NF003448">
    <property type="entry name" value="PRK05007.1"/>
    <property type="match status" value="1"/>
</dbReference>
<comment type="catalytic activity">
    <reaction evidence="8">
        <text>[protein-PII]-uridylyl-L-tyrosine + H2O = [protein-PII]-L-tyrosine + UMP + H(+)</text>
        <dbReference type="Rhea" id="RHEA:48600"/>
        <dbReference type="Rhea" id="RHEA-COMP:12147"/>
        <dbReference type="Rhea" id="RHEA-COMP:12148"/>
        <dbReference type="ChEBI" id="CHEBI:15377"/>
        <dbReference type="ChEBI" id="CHEBI:15378"/>
        <dbReference type="ChEBI" id="CHEBI:46858"/>
        <dbReference type="ChEBI" id="CHEBI:57865"/>
        <dbReference type="ChEBI" id="CHEBI:90602"/>
    </reaction>
</comment>
<dbReference type="InterPro" id="IPR006674">
    <property type="entry name" value="HD_domain"/>
</dbReference>
<comment type="domain">
    <text evidence="8">Has four distinct domains: an N-terminal nucleotidyltransferase (NT) domain responsible for UTase activity, a central HD domain that encodes UR activity, and two C-terminal ACT domains that seem to have a role in glutamine sensing.</text>
</comment>
<dbReference type="Pfam" id="PF08335">
    <property type="entry name" value="GlnD_UR_UTase"/>
    <property type="match status" value="1"/>
</dbReference>
<dbReference type="Pfam" id="PF01842">
    <property type="entry name" value="ACT"/>
    <property type="match status" value="1"/>
</dbReference>
<reference evidence="11 12" key="1">
    <citation type="submission" date="2017-10" db="EMBL/GenBank/DDBJ databases">
        <title>Nyctiphanis sp. nov., isolated from the stomach of the euphausiid Nyctiphanes simplex (Hansen, 1911) in the Gulf of California.</title>
        <authorList>
            <person name="Gomez-Gil B."/>
            <person name="Aguilar-Mendez M."/>
            <person name="Lopez-Cortes A."/>
            <person name="Gomez-Gutierrez J."/>
            <person name="Roque A."/>
            <person name="Lang E."/>
            <person name="Gonzalez-Castillo A."/>
        </authorList>
    </citation>
    <scope>NUCLEOTIDE SEQUENCE [LARGE SCALE GENOMIC DNA]</scope>
    <source>
        <strain evidence="11 12">CAIM 600</strain>
    </source>
</reference>
<dbReference type="GO" id="GO:0008773">
    <property type="term" value="F:[protein-PII] uridylyltransferase activity"/>
    <property type="evidence" value="ECO:0007669"/>
    <property type="project" value="UniProtKB-UniRule"/>
</dbReference>
<comment type="activity regulation">
    <text evidence="8">Uridylyltransferase (UTase) activity is inhibited by glutamine, while glutamine activates uridylyl-removing (UR) activity.</text>
</comment>
<keyword evidence="12" id="KW-1185">Reference proteome</keyword>
<dbReference type="EC" id="3.1.4.-" evidence="8"/>
<accession>A0A4Q0YPM2</accession>
<comment type="caution">
    <text evidence="8">Lacks conserved residue(s) required for the propagation of feature annotation.</text>
</comment>